<dbReference type="Pfam" id="PF00144">
    <property type="entry name" value="Beta-lactamase"/>
    <property type="match status" value="1"/>
</dbReference>
<dbReference type="Proteomes" id="UP001155483">
    <property type="component" value="Unassembled WGS sequence"/>
</dbReference>
<dbReference type="EMBL" id="JAOTIF010000006">
    <property type="protein sequence ID" value="MCU7549466.1"/>
    <property type="molecule type" value="Genomic_DNA"/>
</dbReference>
<gene>
    <name evidence="2" type="ORF">OCK74_10090</name>
</gene>
<dbReference type="PANTHER" id="PTHR46825:SF9">
    <property type="entry name" value="BETA-LACTAMASE-RELATED DOMAIN-CONTAINING PROTEIN"/>
    <property type="match status" value="1"/>
</dbReference>
<name>A0A9X2XVP5_9BACT</name>
<reference evidence="2" key="2">
    <citation type="submission" date="2023-04" db="EMBL/GenBank/DDBJ databases">
        <title>Paracnuella aquatica gen. nov., sp. nov., a member of the family Chitinophagaceae isolated from a hot spring.</title>
        <authorList>
            <person name="Wang C."/>
        </authorList>
    </citation>
    <scope>NUCLEOTIDE SEQUENCE</scope>
    <source>
        <strain evidence="2">LB-8</strain>
    </source>
</reference>
<dbReference type="InterPro" id="IPR050491">
    <property type="entry name" value="AmpC-like"/>
</dbReference>
<dbReference type="AlphaFoldDB" id="A0A9X2XVP5"/>
<dbReference type="PROSITE" id="PS51257">
    <property type="entry name" value="PROKAR_LIPOPROTEIN"/>
    <property type="match status" value="1"/>
</dbReference>
<organism evidence="2 3">
    <name type="scientific">Paraflavisolibacter caeni</name>
    <dbReference type="NCBI Taxonomy" id="2982496"/>
    <lineage>
        <taxon>Bacteria</taxon>
        <taxon>Pseudomonadati</taxon>
        <taxon>Bacteroidota</taxon>
        <taxon>Chitinophagia</taxon>
        <taxon>Chitinophagales</taxon>
        <taxon>Chitinophagaceae</taxon>
        <taxon>Paraflavisolibacter</taxon>
    </lineage>
</organism>
<dbReference type="InterPro" id="IPR012338">
    <property type="entry name" value="Beta-lactam/transpept-like"/>
</dbReference>
<proteinExistence type="predicted"/>
<dbReference type="PANTHER" id="PTHR46825">
    <property type="entry name" value="D-ALANYL-D-ALANINE-CARBOXYPEPTIDASE/ENDOPEPTIDASE AMPH"/>
    <property type="match status" value="1"/>
</dbReference>
<dbReference type="RefSeq" id="WP_279296910.1">
    <property type="nucleotide sequence ID" value="NZ_JAOTIF010000006.1"/>
</dbReference>
<keyword evidence="3" id="KW-1185">Reference proteome</keyword>
<evidence type="ECO:0000259" key="1">
    <source>
        <dbReference type="Pfam" id="PF00144"/>
    </source>
</evidence>
<dbReference type="SUPFAM" id="SSF56601">
    <property type="entry name" value="beta-lactamase/transpeptidase-like"/>
    <property type="match status" value="1"/>
</dbReference>
<dbReference type="Gene3D" id="3.40.710.10">
    <property type="entry name" value="DD-peptidase/beta-lactamase superfamily"/>
    <property type="match status" value="1"/>
</dbReference>
<reference evidence="2" key="1">
    <citation type="submission" date="2022-09" db="EMBL/GenBank/DDBJ databases">
        <authorList>
            <person name="Yuan C."/>
            <person name="Ke Z."/>
        </authorList>
    </citation>
    <scope>NUCLEOTIDE SEQUENCE</scope>
    <source>
        <strain evidence="2">LB-8</strain>
    </source>
</reference>
<protein>
    <submittedName>
        <fullName evidence="2">Beta-lactamase family protein</fullName>
    </submittedName>
</protein>
<feature type="domain" description="Beta-lactamase-related" evidence="1">
    <location>
        <begin position="48"/>
        <end position="367"/>
    </location>
</feature>
<comment type="caution">
    <text evidence="2">The sequence shown here is derived from an EMBL/GenBank/DDBJ whole genome shotgun (WGS) entry which is preliminary data.</text>
</comment>
<sequence length="397" mass="44452">MKKFVFTLGVFAVVSSIGCRQESFTQPTKQCNGMVAVNSLHPMKDSLQAIISRYIARGLPGVQVAVKNGNGWYLTSGGYARTESKDTMQPCRVSWIFSITKTYTASLVMKLKEKGKINLDASIKTYLPEAISSDITGSDKITVRNLLNHASGLVDFAELPEFLTWQFSDPLNQPTMQQIIAMLKGKELLSEPGVDYKYSNTNYLLLTLILQQVSGNSYEQLLKTEITQPLRLQQTFFHLSEKQINNLDFPDYYFDRDASEQLENITPWNNALGNACEGWGGIAAAPSDVITFYEALMNGKVVNNASLQEMKTWFRGRSSEGPEYGFGLEYYQYADGGLPQMGHEGDGIGNSTIALYVPGNNTYVYINVTAGRKIFGPYLFKITDFKNEICRYVAKWK</sequence>
<evidence type="ECO:0000313" key="2">
    <source>
        <dbReference type="EMBL" id="MCU7549466.1"/>
    </source>
</evidence>
<accession>A0A9X2XVP5</accession>
<dbReference type="InterPro" id="IPR001466">
    <property type="entry name" value="Beta-lactam-related"/>
</dbReference>
<evidence type="ECO:0000313" key="3">
    <source>
        <dbReference type="Proteomes" id="UP001155483"/>
    </source>
</evidence>